<name>A0A7J6M7G7_PEROL</name>
<dbReference type="OrthoDB" id="426527at2759"/>
<dbReference type="InterPro" id="IPR012435">
    <property type="entry name" value="TMEM144"/>
</dbReference>
<proteinExistence type="inferred from homology"/>
<dbReference type="Pfam" id="PF07857">
    <property type="entry name" value="TMEM144"/>
    <property type="match status" value="2"/>
</dbReference>
<feature type="region of interest" description="Disordered" evidence="6">
    <location>
        <begin position="153"/>
        <end position="235"/>
    </location>
</feature>
<comment type="similarity">
    <text evidence="2">Belongs to the TMEM144 family.</text>
</comment>
<feature type="transmembrane region" description="Helical" evidence="7">
    <location>
        <begin position="528"/>
        <end position="547"/>
    </location>
</feature>
<comment type="caution">
    <text evidence="8">The sequence shown here is derived from an EMBL/GenBank/DDBJ whole genome shotgun (WGS) entry which is preliminary data.</text>
</comment>
<dbReference type="GO" id="GO:0015144">
    <property type="term" value="F:carbohydrate transmembrane transporter activity"/>
    <property type="evidence" value="ECO:0007669"/>
    <property type="project" value="InterPro"/>
</dbReference>
<feature type="transmembrane region" description="Helical" evidence="7">
    <location>
        <begin position="66"/>
        <end position="88"/>
    </location>
</feature>
<dbReference type="Proteomes" id="UP000570595">
    <property type="component" value="Unassembled WGS sequence"/>
</dbReference>
<evidence type="ECO:0000256" key="4">
    <source>
        <dbReference type="ARBA" id="ARBA00022989"/>
    </source>
</evidence>
<feature type="transmembrane region" description="Helical" evidence="7">
    <location>
        <begin position="349"/>
        <end position="367"/>
    </location>
</feature>
<dbReference type="InterPro" id="IPR010651">
    <property type="entry name" value="Sugar_transport"/>
</dbReference>
<sequence>MVDFGVGITCTIVAAVLYGLQYIPCKQYCTYDGAVFQWFMCSGIIWGGIVLEIVGMLSGQWEGPQIFLYGVLSGALWGTANFIVIPLVRICGLALGFSLYHIINLSWGYCLSRFGLFGMDRDVGRIPVMRDVGVFVLLFSFAILFFVDPDEATDAESKSNSSGKEKRKYRPSQSRRLRKKQQQQGGQGQTDQSGTGGLTSEPSRGAAGTRKTTGPSVDLENGQSDCRYGEDSHGKPSKLWIKLERFFNGDDSSNAENDEPDAKKAHQQQVIRVKIVGMVLAVVSGVLTAMNGWPYQLWQQKYGYYQPVQFVFSQCIGIYFISSVWYWVASLFRQFALKKRTMHSVIRPAFIAGLFWTGGDVNALYGIDGMGYAAAYTLDAVGPVMISSLLSIFVYREIKEKKQRIIFALAFCLQLAGCLLVAIGEPTTSASDVLNAGNTVTVALPGAHRPNWFARRYERLRNHAQSLEGNLRVVKAVWSEGDGERMASLFDLRHYVRPVLASTGSAVGLYSIGVCVQMNNRRPIHRALYVAIPYVVVMSTAGILMRVTTKVEDIIKNDPSLKRVFQGQTIDAV</sequence>
<dbReference type="PANTHER" id="PTHR16119:SF17">
    <property type="entry name" value="TRANSMEMBRANE PROTEIN 144"/>
    <property type="match status" value="1"/>
</dbReference>
<dbReference type="EMBL" id="JABAHT010000060">
    <property type="protein sequence ID" value="KAF4667080.1"/>
    <property type="molecule type" value="Genomic_DNA"/>
</dbReference>
<evidence type="ECO:0000256" key="5">
    <source>
        <dbReference type="ARBA" id="ARBA00023136"/>
    </source>
</evidence>
<evidence type="ECO:0008006" key="12">
    <source>
        <dbReference type="Google" id="ProtNLM"/>
    </source>
</evidence>
<feature type="transmembrane region" description="Helical" evidence="7">
    <location>
        <begin position="495"/>
        <end position="516"/>
    </location>
</feature>
<evidence type="ECO:0000256" key="3">
    <source>
        <dbReference type="ARBA" id="ARBA00022692"/>
    </source>
</evidence>
<evidence type="ECO:0000313" key="9">
    <source>
        <dbReference type="EMBL" id="KAF4673316.1"/>
    </source>
</evidence>
<feature type="compositionally biased region" description="Basic residues" evidence="6">
    <location>
        <begin position="165"/>
        <end position="181"/>
    </location>
</feature>
<dbReference type="GO" id="GO:0016020">
    <property type="term" value="C:membrane"/>
    <property type="evidence" value="ECO:0007669"/>
    <property type="project" value="UniProtKB-SubCell"/>
</dbReference>
<feature type="transmembrane region" description="Helical" evidence="7">
    <location>
        <begin position="273"/>
        <end position="290"/>
    </location>
</feature>
<evidence type="ECO:0000256" key="2">
    <source>
        <dbReference type="ARBA" id="ARBA00005731"/>
    </source>
</evidence>
<keyword evidence="3 7" id="KW-0812">Transmembrane</keyword>
<organism evidence="8 10">
    <name type="scientific">Perkinsus olseni</name>
    <name type="common">Perkinsus atlanticus</name>
    <dbReference type="NCBI Taxonomy" id="32597"/>
    <lineage>
        <taxon>Eukaryota</taxon>
        <taxon>Sar</taxon>
        <taxon>Alveolata</taxon>
        <taxon>Perkinsozoa</taxon>
        <taxon>Perkinsea</taxon>
        <taxon>Perkinsida</taxon>
        <taxon>Perkinsidae</taxon>
        <taxon>Perkinsus</taxon>
    </lineage>
</organism>
<evidence type="ECO:0000256" key="6">
    <source>
        <dbReference type="SAM" id="MobiDB-lite"/>
    </source>
</evidence>
<feature type="transmembrane region" description="Helical" evidence="7">
    <location>
        <begin position="95"/>
        <end position="116"/>
    </location>
</feature>
<reference evidence="10 11" key="1">
    <citation type="submission" date="2020-04" db="EMBL/GenBank/DDBJ databases">
        <title>Perkinsus olseni comparative genomics.</title>
        <authorList>
            <person name="Bogema D.R."/>
        </authorList>
    </citation>
    <scope>NUCLEOTIDE SEQUENCE [LARGE SCALE GENOMIC DNA]</scope>
    <source>
        <strain evidence="8">ATCC PRA-179</strain>
        <strain evidence="9">ATCC PRA-31</strain>
    </source>
</reference>
<gene>
    <name evidence="9" type="ORF">FOL46_007476</name>
    <name evidence="8" type="ORF">FOZ61_008834</name>
</gene>
<feature type="transmembrane region" description="Helical" evidence="7">
    <location>
        <begin position="310"/>
        <end position="328"/>
    </location>
</feature>
<feature type="transmembrane region" description="Helical" evidence="7">
    <location>
        <begin position="405"/>
        <end position="424"/>
    </location>
</feature>
<evidence type="ECO:0000313" key="10">
    <source>
        <dbReference type="Proteomes" id="UP000570595"/>
    </source>
</evidence>
<accession>A0A7J6M7G7</accession>
<dbReference type="EMBL" id="JABANN010000053">
    <property type="protein sequence ID" value="KAF4673316.1"/>
    <property type="molecule type" value="Genomic_DNA"/>
</dbReference>
<evidence type="ECO:0000313" key="11">
    <source>
        <dbReference type="Proteomes" id="UP000572268"/>
    </source>
</evidence>
<feature type="transmembrane region" description="Helical" evidence="7">
    <location>
        <begin position="35"/>
        <end position="54"/>
    </location>
</feature>
<keyword evidence="5 7" id="KW-0472">Membrane</keyword>
<evidence type="ECO:0000256" key="7">
    <source>
        <dbReference type="SAM" id="Phobius"/>
    </source>
</evidence>
<keyword evidence="4 7" id="KW-1133">Transmembrane helix</keyword>
<dbReference type="Proteomes" id="UP000572268">
    <property type="component" value="Unassembled WGS sequence"/>
</dbReference>
<dbReference type="AlphaFoldDB" id="A0A7J6M7G7"/>
<feature type="transmembrane region" description="Helical" evidence="7">
    <location>
        <begin position="6"/>
        <end position="23"/>
    </location>
</feature>
<feature type="transmembrane region" description="Helical" evidence="7">
    <location>
        <begin position="128"/>
        <end position="147"/>
    </location>
</feature>
<protein>
    <recommendedName>
        <fullName evidence="12">Transmembrane protein</fullName>
    </recommendedName>
</protein>
<dbReference type="PANTHER" id="PTHR16119">
    <property type="entry name" value="TRANSMEMBRANE PROTEIN 144"/>
    <property type="match status" value="1"/>
</dbReference>
<evidence type="ECO:0000313" key="8">
    <source>
        <dbReference type="EMBL" id="KAF4667080.1"/>
    </source>
</evidence>
<feature type="transmembrane region" description="Helical" evidence="7">
    <location>
        <begin position="373"/>
        <end position="393"/>
    </location>
</feature>
<evidence type="ECO:0000256" key="1">
    <source>
        <dbReference type="ARBA" id="ARBA00004141"/>
    </source>
</evidence>
<comment type="subcellular location">
    <subcellularLocation>
        <location evidence="1">Membrane</location>
        <topology evidence="1">Multi-pass membrane protein</topology>
    </subcellularLocation>
</comment>